<keyword evidence="1" id="KW-1133">Transmembrane helix</keyword>
<proteinExistence type="predicted"/>
<comment type="caution">
    <text evidence="2">The sequence shown here is derived from an EMBL/GenBank/DDBJ whole genome shotgun (WGS) entry which is preliminary data.</text>
</comment>
<accession>A0AAV9XU56</accession>
<name>A0AAV9XU56_9CRYT</name>
<sequence length="103" mass="12114">MTTLVGTGFGIILREILTQPQIDTLKNKLFYLLDSKSNLIFPNNRKGVILKLFNKFTLLSLLFISTGFGIYYYYYHCHNYRKKKDKNENHKFFGKLNGLINKN</sequence>
<feature type="transmembrane region" description="Helical" evidence="1">
    <location>
        <begin position="56"/>
        <end position="74"/>
    </location>
</feature>
<keyword evidence="3" id="KW-1185">Reference proteome</keyword>
<evidence type="ECO:0000313" key="2">
    <source>
        <dbReference type="EMBL" id="KAK6588236.1"/>
    </source>
</evidence>
<gene>
    <name evidence="2" type="ORF">RS030_6819</name>
</gene>
<dbReference type="AlphaFoldDB" id="A0AAV9XU56"/>
<protein>
    <submittedName>
        <fullName evidence="2">Uncharacterized protein</fullName>
    </submittedName>
</protein>
<keyword evidence="1" id="KW-0812">Transmembrane</keyword>
<keyword evidence="1" id="KW-0472">Membrane</keyword>
<reference evidence="2 3" key="1">
    <citation type="submission" date="2023-10" db="EMBL/GenBank/DDBJ databases">
        <title>Comparative genomics analysis reveals potential genetic determinants of host preference in Cryptosporidium xiaoi.</title>
        <authorList>
            <person name="Xiao L."/>
            <person name="Li J."/>
        </authorList>
    </citation>
    <scope>NUCLEOTIDE SEQUENCE [LARGE SCALE GENOMIC DNA]</scope>
    <source>
        <strain evidence="2 3">52996</strain>
    </source>
</reference>
<evidence type="ECO:0000256" key="1">
    <source>
        <dbReference type="SAM" id="Phobius"/>
    </source>
</evidence>
<dbReference type="EMBL" id="JAWDEY010000034">
    <property type="protein sequence ID" value="KAK6588236.1"/>
    <property type="molecule type" value="Genomic_DNA"/>
</dbReference>
<organism evidence="2 3">
    <name type="scientific">Cryptosporidium xiaoi</name>
    <dbReference type="NCBI Taxonomy" id="659607"/>
    <lineage>
        <taxon>Eukaryota</taxon>
        <taxon>Sar</taxon>
        <taxon>Alveolata</taxon>
        <taxon>Apicomplexa</taxon>
        <taxon>Conoidasida</taxon>
        <taxon>Coccidia</taxon>
        <taxon>Eucoccidiorida</taxon>
        <taxon>Eimeriorina</taxon>
        <taxon>Cryptosporidiidae</taxon>
        <taxon>Cryptosporidium</taxon>
    </lineage>
</organism>
<dbReference type="Proteomes" id="UP001311799">
    <property type="component" value="Unassembled WGS sequence"/>
</dbReference>
<evidence type="ECO:0000313" key="3">
    <source>
        <dbReference type="Proteomes" id="UP001311799"/>
    </source>
</evidence>